<protein>
    <submittedName>
        <fullName evidence="3">Class I SAM-dependent methyltransferase</fullName>
        <ecNumber evidence="3">2.1.-.-</ecNumber>
    </submittedName>
</protein>
<gene>
    <name evidence="3" type="ORF">V3328_07945</name>
</gene>
<dbReference type="AlphaFoldDB" id="A0AAW9RR53"/>
<keyword evidence="1 3" id="KW-0808">Transferase</keyword>
<dbReference type="GO" id="GO:0032259">
    <property type="term" value="P:methylation"/>
    <property type="evidence" value="ECO:0007669"/>
    <property type="project" value="UniProtKB-KW"/>
</dbReference>
<dbReference type="GO" id="GO:0008757">
    <property type="term" value="F:S-adenosylmethionine-dependent methyltransferase activity"/>
    <property type="evidence" value="ECO:0007669"/>
    <property type="project" value="InterPro"/>
</dbReference>
<proteinExistence type="predicted"/>
<evidence type="ECO:0000313" key="4">
    <source>
        <dbReference type="Proteomes" id="UP001378188"/>
    </source>
</evidence>
<dbReference type="CDD" id="cd02440">
    <property type="entry name" value="AdoMet_MTases"/>
    <property type="match status" value="1"/>
</dbReference>
<dbReference type="InterPro" id="IPR050447">
    <property type="entry name" value="Erg6_SMT_methyltransf"/>
</dbReference>
<evidence type="ECO:0000259" key="2">
    <source>
        <dbReference type="Pfam" id="PF08241"/>
    </source>
</evidence>
<dbReference type="InterPro" id="IPR029063">
    <property type="entry name" value="SAM-dependent_MTases_sf"/>
</dbReference>
<dbReference type="PANTHER" id="PTHR44068">
    <property type="entry name" value="ZGC:194242"/>
    <property type="match status" value="1"/>
</dbReference>
<dbReference type="SUPFAM" id="SSF53335">
    <property type="entry name" value="S-adenosyl-L-methionine-dependent methyltransferases"/>
    <property type="match status" value="1"/>
</dbReference>
<name>A0AAW9RR53_9HYPH</name>
<reference evidence="3 4" key="1">
    <citation type="submission" date="2024-02" db="EMBL/GenBank/DDBJ databases">
        <title>Genome analysis and characterization of Microbaculum marinisediminis sp. nov., isolated from marine sediment.</title>
        <authorList>
            <person name="Du Z.-J."/>
            <person name="Ye Y.-Q."/>
            <person name="Zhang Z.-R."/>
            <person name="Yuan S.-M."/>
            <person name="Zhang X.-Y."/>
        </authorList>
    </citation>
    <scope>NUCLEOTIDE SEQUENCE [LARGE SCALE GENOMIC DNA]</scope>
    <source>
        <strain evidence="3 4">SDUM1044001</strain>
    </source>
</reference>
<dbReference type="Proteomes" id="UP001378188">
    <property type="component" value="Unassembled WGS sequence"/>
</dbReference>
<dbReference type="PANTHER" id="PTHR44068:SF11">
    <property type="entry name" value="GERANYL DIPHOSPHATE 2-C-METHYLTRANSFERASE"/>
    <property type="match status" value="1"/>
</dbReference>
<dbReference type="RefSeq" id="WP_340329101.1">
    <property type="nucleotide sequence ID" value="NZ_JAZHOF010000003.1"/>
</dbReference>
<evidence type="ECO:0000313" key="3">
    <source>
        <dbReference type="EMBL" id="MEJ8571399.1"/>
    </source>
</evidence>
<dbReference type="Pfam" id="PF08241">
    <property type="entry name" value="Methyltransf_11"/>
    <property type="match status" value="1"/>
</dbReference>
<dbReference type="Gene3D" id="3.40.50.150">
    <property type="entry name" value="Vaccinia Virus protein VP39"/>
    <property type="match status" value="1"/>
</dbReference>
<evidence type="ECO:0000256" key="1">
    <source>
        <dbReference type="ARBA" id="ARBA00022679"/>
    </source>
</evidence>
<dbReference type="InterPro" id="IPR013216">
    <property type="entry name" value="Methyltransf_11"/>
</dbReference>
<accession>A0AAW9RR53</accession>
<feature type="domain" description="Methyltransferase type 11" evidence="2">
    <location>
        <begin position="70"/>
        <end position="167"/>
    </location>
</feature>
<sequence length="280" mass="29385">MSTLEGGVAELYSAYDVLDRIKTGLAEMGYSSAPVPLDVLKPVDEFHIGGAQATDYLLGQLDLDSGTRVLDIGSGIGGAARMIASRFGCPVTGIDLTPAFVDTARELTELCGMGANPSFQVASATALPFDAASFDLATMLHVGMNIPDKEAVFAEARRVLRADGVFAVYDVMRIGDGELTFPVPWADTQKISALAGPDVYKALAGEAGFTLVSEESRQAIALEFFEKIRAQAAESAPPPLGLHNLMGPSIGAKMSNMIAGIRADVIAPVLMIFQASANRG</sequence>
<dbReference type="EC" id="2.1.-.-" evidence="3"/>
<keyword evidence="4" id="KW-1185">Reference proteome</keyword>
<organism evidence="3 4">
    <name type="scientific">Microbaculum marinum</name>
    <dbReference type="NCBI Taxonomy" id="1764581"/>
    <lineage>
        <taxon>Bacteria</taxon>
        <taxon>Pseudomonadati</taxon>
        <taxon>Pseudomonadota</taxon>
        <taxon>Alphaproteobacteria</taxon>
        <taxon>Hyphomicrobiales</taxon>
        <taxon>Tepidamorphaceae</taxon>
        <taxon>Microbaculum</taxon>
    </lineage>
</organism>
<keyword evidence="3" id="KW-0489">Methyltransferase</keyword>
<comment type="caution">
    <text evidence="3">The sequence shown here is derived from an EMBL/GenBank/DDBJ whole genome shotgun (WGS) entry which is preliminary data.</text>
</comment>
<dbReference type="EMBL" id="JAZHOF010000003">
    <property type="protein sequence ID" value="MEJ8571399.1"/>
    <property type="molecule type" value="Genomic_DNA"/>
</dbReference>